<dbReference type="NCBIfam" id="TIGR00199">
    <property type="entry name" value="PncC_domain"/>
    <property type="match status" value="1"/>
</dbReference>
<evidence type="ECO:0000313" key="2">
    <source>
        <dbReference type="EMBL" id="AUB31384.1"/>
    </source>
</evidence>
<dbReference type="OrthoDB" id="399376at2"/>
<dbReference type="KEGG" id="sfz:SFLOR_v1c03270"/>
<evidence type="ECO:0000313" key="3">
    <source>
        <dbReference type="Proteomes" id="UP000231823"/>
    </source>
</evidence>
<protein>
    <submittedName>
        <fullName evidence="2">Competence damage-inducible protein A</fullName>
    </submittedName>
</protein>
<feature type="domain" description="CinA C-terminal" evidence="1">
    <location>
        <begin position="2"/>
        <end position="150"/>
    </location>
</feature>
<organism evidence="2 3">
    <name type="scientific">Spiroplasma floricola 23-6</name>
    <dbReference type="NCBI Taxonomy" id="1336749"/>
    <lineage>
        <taxon>Bacteria</taxon>
        <taxon>Bacillati</taxon>
        <taxon>Mycoplasmatota</taxon>
        <taxon>Mollicutes</taxon>
        <taxon>Entomoplasmatales</taxon>
        <taxon>Spiroplasmataceae</taxon>
        <taxon>Spiroplasma</taxon>
    </lineage>
</organism>
<dbReference type="Proteomes" id="UP000231823">
    <property type="component" value="Chromosome"/>
</dbReference>
<keyword evidence="3" id="KW-1185">Reference proteome</keyword>
<dbReference type="Gene3D" id="3.90.950.20">
    <property type="entry name" value="CinA-like"/>
    <property type="match status" value="1"/>
</dbReference>
<reference evidence="2 3" key="1">
    <citation type="submission" date="2017-12" db="EMBL/GenBank/DDBJ databases">
        <title>Complete genome sequence of Spiroplasma floricola 23-6 (ATCC 29989).</title>
        <authorList>
            <person name="Tsai Y.-M."/>
            <person name="Wu P.-S."/>
            <person name="Lo W.-S."/>
            <person name="Kuo C.-H."/>
        </authorList>
    </citation>
    <scope>NUCLEOTIDE SEQUENCE [LARGE SCALE GENOMIC DNA]</scope>
    <source>
        <strain evidence="2 3">23-6</strain>
    </source>
</reference>
<evidence type="ECO:0000259" key="1">
    <source>
        <dbReference type="Pfam" id="PF02464"/>
    </source>
</evidence>
<gene>
    <name evidence="2" type="primary">cinA</name>
    <name evidence="2" type="ORF">SFLOR_v1c03270</name>
</gene>
<dbReference type="InterPro" id="IPR008136">
    <property type="entry name" value="CinA_C"/>
</dbReference>
<dbReference type="EMBL" id="CP025057">
    <property type="protein sequence ID" value="AUB31384.1"/>
    <property type="molecule type" value="Genomic_DNA"/>
</dbReference>
<sequence length="151" mass="17310">MEKLFEYLKLNNLTISSCESFTGGYFANEITNLSGASNYFKGGFVCYTDEFKSQILQIDIEVIKKYGAVSLETLNLMLSKTQELLKTDIVFAFTGFSTPIDDNNVLSGLSYVGFKMKEKIYTYEFKVLEDISRKEYKKRACNFVINKLLEL</sequence>
<proteinExistence type="predicted"/>
<dbReference type="InterPro" id="IPR036653">
    <property type="entry name" value="CinA-like_C"/>
</dbReference>
<accession>A0A2K8SD41</accession>
<dbReference type="SUPFAM" id="SSF142433">
    <property type="entry name" value="CinA-like"/>
    <property type="match status" value="1"/>
</dbReference>
<name>A0A2K8SD41_9MOLU</name>
<dbReference type="RefSeq" id="WP_100916372.1">
    <property type="nucleotide sequence ID" value="NZ_CP025057.1"/>
</dbReference>
<dbReference type="AlphaFoldDB" id="A0A2K8SD41"/>
<dbReference type="Pfam" id="PF02464">
    <property type="entry name" value="CinA"/>
    <property type="match status" value="1"/>
</dbReference>